<evidence type="ECO:0000256" key="1">
    <source>
        <dbReference type="ARBA" id="ARBA00005947"/>
    </source>
</evidence>
<accession>A0A1F7RRS7</accession>
<comment type="caution">
    <text evidence="3">The sequence shown here is derived from an EMBL/GenBank/DDBJ whole genome shotgun (WGS) entry which is preliminary data.</text>
</comment>
<evidence type="ECO:0000259" key="2">
    <source>
        <dbReference type="Pfam" id="PF00850"/>
    </source>
</evidence>
<feature type="domain" description="Histone deacetylase" evidence="2">
    <location>
        <begin position="21"/>
        <end position="273"/>
    </location>
</feature>
<protein>
    <recommendedName>
        <fullName evidence="2">Histone deacetylase domain-containing protein</fullName>
    </recommendedName>
</protein>
<dbReference type="InterPro" id="IPR000286">
    <property type="entry name" value="HDACs"/>
</dbReference>
<dbReference type="CDD" id="cd09992">
    <property type="entry name" value="HDAC_classII"/>
    <property type="match status" value="1"/>
</dbReference>
<comment type="similarity">
    <text evidence="1">Belongs to the histone deacetylase family.</text>
</comment>
<name>A0A1F7RRS7_9BACT</name>
<dbReference type="PANTHER" id="PTHR10625">
    <property type="entry name" value="HISTONE DEACETYLASE HDAC1-RELATED"/>
    <property type="match status" value="1"/>
</dbReference>
<proteinExistence type="inferred from homology"/>
<dbReference type="GO" id="GO:0004407">
    <property type="term" value="F:histone deacetylase activity"/>
    <property type="evidence" value="ECO:0007669"/>
    <property type="project" value="TreeGrafter"/>
</dbReference>
<dbReference type="InterPro" id="IPR037138">
    <property type="entry name" value="His_deacetylse_dom_sf"/>
</dbReference>
<dbReference type="Gene3D" id="3.40.800.20">
    <property type="entry name" value="Histone deacetylase domain"/>
    <property type="match status" value="1"/>
</dbReference>
<dbReference type="SUPFAM" id="SSF52768">
    <property type="entry name" value="Arginase/deacetylase"/>
    <property type="match status" value="1"/>
</dbReference>
<evidence type="ECO:0000313" key="4">
    <source>
        <dbReference type="Proteomes" id="UP000179266"/>
    </source>
</evidence>
<dbReference type="PANTHER" id="PTHR10625:SF10">
    <property type="entry name" value="HISTONE DEACETYLASE HDAC1"/>
    <property type="match status" value="1"/>
</dbReference>
<dbReference type="GO" id="GO:0040029">
    <property type="term" value="P:epigenetic regulation of gene expression"/>
    <property type="evidence" value="ECO:0007669"/>
    <property type="project" value="TreeGrafter"/>
</dbReference>
<dbReference type="AlphaFoldDB" id="A0A1F7RRS7"/>
<dbReference type="Pfam" id="PF00850">
    <property type="entry name" value="Hist_deacetyl"/>
    <property type="match status" value="1"/>
</dbReference>
<dbReference type="Proteomes" id="UP000179266">
    <property type="component" value="Unassembled WGS sequence"/>
</dbReference>
<organism evidence="3 4">
    <name type="scientific">Candidatus Schekmanbacteria bacterium RBG_13_48_7</name>
    <dbReference type="NCBI Taxonomy" id="1817878"/>
    <lineage>
        <taxon>Bacteria</taxon>
        <taxon>Candidatus Schekmaniibacteriota</taxon>
    </lineage>
</organism>
<evidence type="ECO:0000313" key="3">
    <source>
        <dbReference type="EMBL" id="OGL44252.1"/>
    </source>
</evidence>
<gene>
    <name evidence="3" type="ORF">A2161_01435</name>
</gene>
<dbReference type="InterPro" id="IPR023696">
    <property type="entry name" value="Ureohydrolase_dom_sf"/>
</dbReference>
<dbReference type="EMBL" id="MGDD01000233">
    <property type="protein sequence ID" value="OGL44252.1"/>
    <property type="molecule type" value="Genomic_DNA"/>
</dbReference>
<sequence length="274" mass="30702">MKKQVGFVFHEDYLNHDTGFHPESSERLIHILNHIKETGLSEQVEFIDPRLATEKEVEIIHTDTYIRYVKETCESGGGYLDIDTYVSPLSFQAALRAVGGVLDAVDLVMTEKLKSVFCAVRPPGHHAESSRAMGFCVFNNIAVGAIYSIKKYGISRVLIVDWDCHHGNGSQHIFESDPRVFYFSIHQYPHYPGTGIMSETGIDKGQGTTLNIPLPPRSGDKEYINAFETRLEPLMNTWKPELIMISAGFDAHVSDPLCAMNVTTQGFHKLTDIV</sequence>
<dbReference type="PRINTS" id="PR01270">
    <property type="entry name" value="HDASUPER"/>
</dbReference>
<reference evidence="3 4" key="1">
    <citation type="journal article" date="2016" name="Nat. Commun.">
        <title>Thousands of microbial genomes shed light on interconnected biogeochemical processes in an aquifer system.</title>
        <authorList>
            <person name="Anantharaman K."/>
            <person name="Brown C.T."/>
            <person name="Hug L.A."/>
            <person name="Sharon I."/>
            <person name="Castelle C.J."/>
            <person name="Probst A.J."/>
            <person name="Thomas B.C."/>
            <person name="Singh A."/>
            <person name="Wilkins M.J."/>
            <person name="Karaoz U."/>
            <person name="Brodie E.L."/>
            <person name="Williams K.H."/>
            <person name="Hubbard S.S."/>
            <person name="Banfield J.F."/>
        </authorList>
    </citation>
    <scope>NUCLEOTIDE SEQUENCE [LARGE SCALE GENOMIC DNA]</scope>
</reference>
<feature type="non-terminal residue" evidence="3">
    <location>
        <position position="274"/>
    </location>
</feature>
<dbReference type="InterPro" id="IPR023801">
    <property type="entry name" value="His_deacetylse_dom"/>
</dbReference>